<organism evidence="3 4">
    <name type="scientific">Antrihabitans stalactiti</name>
    <dbReference type="NCBI Taxonomy" id="2584121"/>
    <lineage>
        <taxon>Bacteria</taxon>
        <taxon>Bacillati</taxon>
        <taxon>Actinomycetota</taxon>
        <taxon>Actinomycetes</taxon>
        <taxon>Mycobacteriales</taxon>
        <taxon>Nocardiaceae</taxon>
        <taxon>Antrihabitans</taxon>
    </lineage>
</organism>
<dbReference type="InterPro" id="IPR050266">
    <property type="entry name" value="AB_hydrolase_sf"/>
</dbReference>
<dbReference type="PANTHER" id="PTHR43798:SF33">
    <property type="entry name" value="HYDROLASE, PUTATIVE (AFU_ORTHOLOGUE AFUA_2G14860)-RELATED"/>
    <property type="match status" value="1"/>
</dbReference>
<comment type="caution">
    <text evidence="3">The sequence shown here is derived from an EMBL/GenBank/DDBJ whole genome shotgun (WGS) entry which is preliminary data.</text>
</comment>
<reference evidence="3 4" key="1">
    <citation type="submission" date="2019-05" db="EMBL/GenBank/DDBJ databases">
        <authorList>
            <person name="Lee S.D."/>
        </authorList>
    </citation>
    <scope>NUCLEOTIDE SEQUENCE [LARGE SCALE GENOMIC DNA]</scope>
    <source>
        <strain evidence="3 4">YC2-7</strain>
    </source>
</reference>
<keyword evidence="3" id="KW-0378">Hydrolase</keyword>
<dbReference type="Pfam" id="PF12697">
    <property type="entry name" value="Abhydrolase_6"/>
    <property type="match status" value="1"/>
</dbReference>
<keyword evidence="4" id="KW-1185">Reference proteome</keyword>
<evidence type="ECO:0000256" key="1">
    <source>
        <dbReference type="SAM" id="MobiDB-lite"/>
    </source>
</evidence>
<gene>
    <name evidence="3" type="ORF">FGL95_16850</name>
</gene>
<dbReference type="InterPro" id="IPR029058">
    <property type="entry name" value="AB_hydrolase_fold"/>
</dbReference>
<dbReference type="RefSeq" id="WP_169588882.1">
    <property type="nucleotide sequence ID" value="NZ_VCQU01000005.1"/>
</dbReference>
<name>A0A848KG94_9NOCA</name>
<accession>A0A848KG94</accession>
<dbReference type="AlphaFoldDB" id="A0A848KG94"/>
<feature type="region of interest" description="Disordered" evidence="1">
    <location>
        <begin position="273"/>
        <end position="298"/>
    </location>
</feature>
<evidence type="ECO:0000313" key="3">
    <source>
        <dbReference type="EMBL" id="NMN96708.1"/>
    </source>
</evidence>
<dbReference type="PRINTS" id="PR00111">
    <property type="entry name" value="ABHYDROLASE"/>
</dbReference>
<dbReference type="GO" id="GO:0016020">
    <property type="term" value="C:membrane"/>
    <property type="evidence" value="ECO:0007669"/>
    <property type="project" value="TreeGrafter"/>
</dbReference>
<feature type="domain" description="AB hydrolase-1" evidence="2">
    <location>
        <begin position="29"/>
        <end position="260"/>
    </location>
</feature>
<dbReference type="GO" id="GO:0047372">
    <property type="term" value="F:monoacylglycerol lipase activity"/>
    <property type="evidence" value="ECO:0007669"/>
    <property type="project" value="TreeGrafter"/>
</dbReference>
<dbReference type="SUPFAM" id="SSF53474">
    <property type="entry name" value="alpha/beta-Hydrolases"/>
    <property type="match status" value="1"/>
</dbReference>
<dbReference type="Proteomes" id="UP000535543">
    <property type="component" value="Unassembled WGS sequence"/>
</dbReference>
<evidence type="ECO:0000313" key="4">
    <source>
        <dbReference type="Proteomes" id="UP000535543"/>
    </source>
</evidence>
<sequence>MRARIRRERRTYAGYSTRCLVVDGTGPPFLLLHGYTDSADAWRLLLLELARRGRAAVAIDMPSHGHADSVSSDRPGLEQLVDCAAAAADDLGPGTIVVGNSLGGTVALLVAERQGSLGAVVPIGPAAFAHPIWLRFSLQPVSNAIMRITPRILQLPPYLATAFAAKMAPSAIPTYLSHVLRATNHKRLRTLADGLATEAVDPYNLSRITAPVTLVWGTRDRMALNSGAKILLTAIPDARYIPLRGVGHTPQQQAPARVADILCDLRARTHLSVLAPPAPTNPTDRPADPGPLHGTDNP</sequence>
<proteinExistence type="predicted"/>
<evidence type="ECO:0000259" key="2">
    <source>
        <dbReference type="Pfam" id="PF12697"/>
    </source>
</evidence>
<dbReference type="GO" id="GO:0046464">
    <property type="term" value="P:acylglycerol catabolic process"/>
    <property type="evidence" value="ECO:0007669"/>
    <property type="project" value="TreeGrafter"/>
</dbReference>
<dbReference type="InterPro" id="IPR000073">
    <property type="entry name" value="AB_hydrolase_1"/>
</dbReference>
<dbReference type="Gene3D" id="3.40.50.1820">
    <property type="entry name" value="alpha/beta hydrolase"/>
    <property type="match status" value="1"/>
</dbReference>
<reference evidence="3 4" key="2">
    <citation type="submission" date="2020-06" db="EMBL/GenBank/DDBJ databases">
        <title>Antribacter stalactiti gen. nov., sp. nov., a new member of the family Nacardiaceae isolated from a cave.</title>
        <authorList>
            <person name="Kim I.S."/>
        </authorList>
    </citation>
    <scope>NUCLEOTIDE SEQUENCE [LARGE SCALE GENOMIC DNA]</scope>
    <source>
        <strain evidence="3 4">YC2-7</strain>
    </source>
</reference>
<dbReference type="EMBL" id="VCQU01000005">
    <property type="protein sequence ID" value="NMN96708.1"/>
    <property type="molecule type" value="Genomic_DNA"/>
</dbReference>
<protein>
    <submittedName>
        <fullName evidence="3">Alpha/beta hydrolase</fullName>
    </submittedName>
</protein>
<dbReference type="PANTHER" id="PTHR43798">
    <property type="entry name" value="MONOACYLGLYCEROL LIPASE"/>
    <property type="match status" value="1"/>
</dbReference>